<reference evidence="2" key="1">
    <citation type="submission" date="2020-09" db="EMBL/GenBank/DDBJ databases">
        <title>Brevundimonas sp. LVF2 isolated from a puddle in Goettingen, Germany.</title>
        <authorList>
            <person name="Friedrich I."/>
            <person name="Klassen A."/>
            <person name="Hannes N."/>
            <person name="Schneider D."/>
            <person name="Hertel R."/>
            <person name="Daniel R."/>
        </authorList>
    </citation>
    <scope>NUCLEOTIDE SEQUENCE</scope>
    <source>
        <strain evidence="2">LVF2</strain>
    </source>
</reference>
<protein>
    <submittedName>
        <fullName evidence="2">Uncharacterized protein</fullName>
    </submittedName>
</protein>
<feature type="transmembrane region" description="Helical" evidence="1">
    <location>
        <begin position="74"/>
        <end position="96"/>
    </location>
</feature>
<dbReference type="KEGG" id="bgoe:IFJ75_15315"/>
<proteinExistence type="predicted"/>
<name>A0A975C2Y5_9CAUL</name>
<keyword evidence="1" id="KW-0812">Transmembrane</keyword>
<keyword evidence="1" id="KW-1133">Transmembrane helix</keyword>
<evidence type="ECO:0000313" key="2">
    <source>
        <dbReference type="EMBL" id="QTC90607.1"/>
    </source>
</evidence>
<dbReference type="RefSeq" id="WP_207869139.1">
    <property type="nucleotide sequence ID" value="NZ_CP062222.1"/>
</dbReference>
<dbReference type="AlphaFoldDB" id="A0A975C2Y5"/>
<sequence length="130" mass="14263">MTSDWTDHIKAAMEARSQQWRLRVVIAGVIAVIFHSFTGIGFAFGWFGVYAALQWIEHDFSPRGSWIMRLDRRDWARASIGMVAINNLAFAAIGLAELQSGSGIAISCSAMLFGGSILNGIMVSTPRGLW</sequence>
<keyword evidence="1" id="KW-0472">Membrane</keyword>
<accession>A0A975C2Y5</accession>
<feature type="transmembrane region" description="Helical" evidence="1">
    <location>
        <begin position="20"/>
        <end position="53"/>
    </location>
</feature>
<evidence type="ECO:0000256" key="1">
    <source>
        <dbReference type="SAM" id="Phobius"/>
    </source>
</evidence>
<organism evidence="2 3">
    <name type="scientific">Brevundimonas goettingensis</name>
    <dbReference type="NCBI Taxonomy" id="2774190"/>
    <lineage>
        <taxon>Bacteria</taxon>
        <taxon>Pseudomonadati</taxon>
        <taxon>Pseudomonadota</taxon>
        <taxon>Alphaproteobacteria</taxon>
        <taxon>Caulobacterales</taxon>
        <taxon>Caulobacteraceae</taxon>
        <taxon>Brevundimonas</taxon>
    </lineage>
</organism>
<evidence type="ECO:0000313" key="3">
    <source>
        <dbReference type="Proteomes" id="UP000663918"/>
    </source>
</evidence>
<gene>
    <name evidence="2" type="ORF">IFJ75_15315</name>
</gene>
<feature type="transmembrane region" description="Helical" evidence="1">
    <location>
        <begin position="102"/>
        <end position="123"/>
    </location>
</feature>
<dbReference type="Proteomes" id="UP000663918">
    <property type="component" value="Chromosome"/>
</dbReference>
<dbReference type="EMBL" id="CP062222">
    <property type="protein sequence ID" value="QTC90607.1"/>
    <property type="molecule type" value="Genomic_DNA"/>
</dbReference>
<keyword evidence="3" id="KW-1185">Reference proteome</keyword>